<dbReference type="PANTHER" id="PTHR43537:SF5">
    <property type="entry name" value="UXU OPERON TRANSCRIPTIONAL REGULATOR"/>
    <property type="match status" value="1"/>
</dbReference>
<dbReference type="RefSeq" id="WP_111145455.1">
    <property type="nucleotide sequence ID" value="NZ_QKRB01000031.1"/>
</dbReference>
<protein>
    <submittedName>
        <fullName evidence="5">GntR family transcriptional regulator</fullName>
    </submittedName>
</protein>
<evidence type="ECO:0000256" key="2">
    <source>
        <dbReference type="ARBA" id="ARBA00023125"/>
    </source>
</evidence>
<comment type="caution">
    <text evidence="5">The sequence shown here is derived from an EMBL/GenBank/DDBJ whole genome shotgun (WGS) entry which is preliminary data.</text>
</comment>
<dbReference type="AlphaFoldDB" id="A0A2W1M067"/>
<evidence type="ECO:0000256" key="1">
    <source>
        <dbReference type="ARBA" id="ARBA00023015"/>
    </source>
</evidence>
<organism evidence="5 6">
    <name type="scientific">Paenibacillus sambharensis</name>
    <dbReference type="NCBI Taxonomy" id="1803190"/>
    <lineage>
        <taxon>Bacteria</taxon>
        <taxon>Bacillati</taxon>
        <taxon>Bacillota</taxon>
        <taxon>Bacilli</taxon>
        <taxon>Bacillales</taxon>
        <taxon>Paenibacillaceae</taxon>
        <taxon>Paenibacillus</taxon>
    </lineage>
</organism>
<dbReference type="Proteomes" id="UP000249522">
    <property type="component" value="Unassembled WGS sequence"/>
</dbReference>
<gene>
    <name evidence="5" type="ORF">DNH61_04355</name>
</gene>
<keyword evidence="6" id="KW-1185">Reference proteome</keyword>
<dbReference type="GO" id="GO:0003700">
    <property type="term" value="F:DNA-binding transcription factor activity"/>
    <property type="evidence" value="ECO:0007669"/>
    <property type="project" value="InterPro"/>
</dbReference>
<dbReference type="InterPro" id="IPR011711">
    <property type="entry name" value="GntR_C"/>
</dbReference>
<accession>A0A2W1M067</accession>
<keyword evidence="1" id="KW-0805">Transcription regulation</keyword>
<evidence type="ECO:0000256" key="3">
    <source>
        <dbReference type="ARBA" id="ARBA00023163"/>
    </source>
</evidence>
<sequence length="214" mass="23926">MAANSMVETAYHYIREQIVRGDRLPGSVLSENELAAEMGMSRTPIRSAVSRLEQEGYLQALKNRGVLVKDIPFKDMLDTYEMILMLQTASIDLVTEKETAFDLAMLGERLRLQEDATAQGNYGAYVDHGLAFCKGVIGAANNVIMLRVFDSLHDKFKQAAMVNYSLTPTQPHYSMTALNRKIYEAIRTADYGEAKSALRSANQEARSRAVRGYM</sequence>
<dbReference type="CDD" id="cd07377">
    <property type="entry name" value="WHTH_GntR"/>
    <property type="match status" value="1"/>
</dbReference>
<dbReference type="Pfam" id="PF00392">
    <property type="entry name" value="GntR"/>
    <property type="match status" value="1"/>
</dbReference>
<dbReference type="PROSITE" id="PS50949">
    <property type="entry name" value="HTH_GNTR"/>
    <property type="match status" value="1"/>
</dbReference>
<dbReference type="SMART" id="SM00345">
    <property type="entry name" value="HTH_GNTR"/>
    <property type="match status" value="1"/>
</dbReference>
<feature type="domain" description="HTH gntR-type" evidence="4">
    <location>
        <begin position="4"/>
        <end position="71"/>
    </location>
</feature>
<evidence type="ECO:0000313" key="6">
    <source>
        <dbReference type="Proteomes" id="UP000249522"/>
    </source>
</evidence>
<dbReference type="InterPro" id="IPR036390">
    <property type="entry name" value="WH_DNA-bd_sf"/>
</dbReference>
<proteinExistence type="predicted"/>
<dbReference type="Pfam" id="PF07729">
    <property type="entry name" value="FCD"/>
    <property type="match status" value="1"/>
</dbReference>
<dbReference type="SUPFAM" id="SSF46785">
    <property type="entry name" value="Winged helix' DNA-binding domain"/>
    <property type="match status" value="1"/>
</dbReference>
<dbReference type="EMBL" id="QKRB01000031">
    <property type="protein sequence ID" value="PZD97127.1"/>
    <property type="molecule type" value="Genomic_DNA"/>
</dbReference>
<dbReference type="Gene3D" id="1.20.120.530">
    <property type="entry name" value="GntR ligand-binding domain-like"/>
    <property type="match status" value="1"/>
</dbReference>
<evidence type="ECO:0000259" key="4">
    <source>
        <dbReference type="PROSITE" id="PS50949"/>
    </source>
</evidence>
<name>A0A2W1M067_9BACL</name>
<dbReference type="SUPFAM" id="SSF48008">
    <property type="entry name" value="GntR ligand-binding domain-like"/>
    <property type="match status" value="1"/>
</dbReference>
<dbReference type="InterPro" id="IPR036388">
    <property type="entry name" value="WH-like_DNA-bd_sf"/>
</dbReference>
<reference evidence="5 6" key="1">
    <citation type="submission" date="2018-06" db="EMBL/GenBank/DDBJ databases">
        <title>Paenibacillus imtechensis sp. nov.</title>
        <authorList>
            <person name="Pinnaka A.K."/>
            <person name="Singh H."/>
            <person name="Kaur M."/>
        </authorList>
    </citation>
    <scope>NUCLEOTIDE SEQUENCE [LARGE SCALE GENOMIC DNA]</scope>
    <source>
        <strain evidence="5 6">SMB1</strain>
    </source>
</reference>
<dbReference type="PANTHER" id="PTHR43537">
    <property type="entry name" value="TRANSCRIPTIONAL REGULATOR, GNTR FAMILY"/>
    <property type="match status" value="1"/>
</dbReference>
<dbReference type="PRINTS" id="PR00035">
    <property type="entry name" value="HTHGNTR"/>
</dbReference>
<dbReference type="InterPro" id="IPR000524">
    <property type="entry name" value="Tscrpt_reg_HTH_GntR"/>
</dbReference>
<keyword evidence="2" id="KW-0238">DNA-binding</keyword>
<dbReference type="GO" id="GO:0003677">
    <property type="term" value="F:DNA binding"/>
    <property type="evidence" value="ECO:0007669"/>
    <property type="project" value="UniProtKB-KW"/>
</dbReference>
<dbReference type="OrthoDB" id="368257at2"/>
<dbReference type="InterPro" id="IPR008920">
    <property type="entry name" value="TF_FadR/GntR_C"/>
</dbReference>
<dbReference type="Gene3D" id="1.10.10.10">
    <property type="entry name" value="Winged helix-like DNA-binding domain superfamily/Winged helix DNA-binding domain"/>
    <property type="match status" value="1"/>
</dbReference>
<evidence type="ECO:0000313" key="5">
    <source>
        <dbReference type="EMBL" id="PZD97127.1"/>
    </source>
</evidence>
<keyword evidence="3" id="KW-0804">Transcription</keyword>